<organism evidence="9 10">
    <name type="scientific">Alteromonas lipolytica</name>
    <dbReference type="NCBI Taxonomy" id="1856405"/>
    <lineage>
        <taxon>Bacteria</taxon>
        <taxon>Pseudomonadati</taxon>
        <taxon>Pseudomonadota</taxon>
        <taxon>Gammaproteobacteria</taxon>
        <taxon>Alteromonadales</taxon>
        <taxon>Alteromonadaceae</taxon>
        <taxon>Alteromonas/Salinimonas group</taxon>
        <taxon>Alteromonas</taxon>
    </lineage>
</organism>
<dbReference type="InterPro" id="IPR003356">
    <property type="entry name" value="DNA_methylase_A-5"/>
</dbReference>
<evidence type="ECO:0000313" key="10">
    <source>
        <dbReference type="Proteomes" id="UP000176037"/>
    </source>
</evidence>
<protein>
    <recommendedName>
        <fullName evidence="2">site-specific DNA-methyltransferase (adenine-specific)</fullName>
        <ecNumber evidence="2">2.1.1.72</ecNumber>
    </recommendedName>
</protein>
<sequence>MSTQDLISKLWNLCHVLRDDGVTYHEYLNELTYLIFLKMVEETGQEELIPAGFRWSDIENFNAATRLEEYKKLLIHLGSHGSLITKAIFADASTCIRKPATLNKLVTEIDKLDWYSAKTEGLGDMYEGLLEINASEKKSGAGQYFTPRVLIDAMVELMRPTLSDMIVDPTAGTGGFLIAAHKYLEQQNSIDTLDEAAYDRYQHRTFYGMELVPDTRRLAMMNLMLHDLAVDDNNSGVLYGDTLSNEGKALPKASLILANPPFGTKQGGGVPTRDDLVHYTSNKQLAFLHAMYQTMLKPGGRVAVVLPDNVLFEGSTGRKIRNDLMEKCNLHTILRLPTGIFYAAGVKTNVLFFDKPTDVNQDKGNTKNVWVYDLRANMPQFGKRTVLTKAHFDEFYKAVGSDLTKVDEAQRQAFIDNHQNGSEVGDVDTCRLRKFTREEIAAKEDSLDLAWIRDDSVEDASKLPEPDVLINEAIEELAGAITDLQSILVELDVAEASEEVVL</sequence>
<evidence type="ECO:0000256" key="5">
    <source>
        <dbReference type="ARBA" id="ARBA00022691"/>
    </source>
</evidence>
<dbReference type="GO" id="GO:0008170">
    <property type="term" value="F:N-methyltransferase activity"/>
    <property type="evidence" value="ECO:0007669"/>
    <property type="project" value="InterPro"/>
</dbReference>
<dbReference type="RefSeq" id="WP_070176837.1">
    <property type="nucleotide sequence ID" value="NZ_BMJR01000003.1"/>
</dbReference>
<keyword evidence="6" id="KW-0680">Restriction system</keyword>
<name>A0A1E8FDA5_9ALTE</name>
<keyword evidence="5" id="KW-0949">S-adenosyl-L-methionine</keyword>
<dbReference type="SUPFAM" id="SSF53335">
    <property type="entry name" value="S-adenosyl-L-methionine-dependent methyltransferases"/>
    <property type="match status" value="1"/>
</dbReference>
<dbReference type="InterPro" id="IPR051537">
    <property type="entry name" value="DNA_Adenine_Mtase"/>
</dbReference>
<dbReference type="GO" id="GO:0032259">
    <property type="term" value="P:methylation"/>
    <property type="evidence" value="ECO:0007669"/>
    <property type="project" value="UniProtKB-KW"/>
</dbReference>
<comment type="caution">
    <text evidence="9">The sequence shown here is derived from an EMBL/GenBank/DDBJ whole genome shotgun (WGS) entry which is preliminary data.</text>
</comment>
<keyword evidence="10" id="KW-1185">Reference proteome</keyword>
<dbReference type="GO" id="GO:0003677">
    <property type="term" value="F:DNA binding"/>
    <property type="evidence" value="ECO:0007669"/>
    <property type="project" value="InterPro"/>
</dbReference>
<evidence type="ECO:0000313" key="9">
    <source>
        <dbReference type="EMBL" id="OFI33910.1"/>
    </source>
</evidence>
<evidence type="ECO:0000256" key="4">
    <source>
        <dbReference type="ARBA" id="ARBA00022679"/>
    </source>
</evidence>
<comment type="catalytic activity">
    <reaction evidence="7">
        <text>a 2'-deoxyadenosine in DNA + S-adenosyl-L-methionine = an N(6)-methyl-2'-deoxyadenosine in DNA + S-adenosyl-L-homocysteine + H(+)</text>
        <dbReference type="Rhea" id="RHEA:15197"/>
        <dbReference type="Rhea" id="RHEA-COMP:12418"/>
        <dbReference type="Rhea" id="RHEA-COMP:12419"/>
        <dbReference type="ChEBI" id="CHEBI:15378"/>
        <dbReference type="ChEBI" id="CHEBI:57856"/>
        <dbReference type="ChEBI" id="CHEBI:59789"/>
        <dbReference type="ChEBI" id="CHEBI:90615"/>
        <dbReference type="ChEBI" id="CHEBI:90616"/>
        <dbReference type="EC" id="2.1.1.72"/>
    </reaction>
</comment>
<dbReference type="STRING" id="1856405.BFC17_20310"/>
<dbReference type="PANTHER" id="PTHR42933">
    <property type="entry name" value="SLR6095 PROTEIN"/>
    <property type="match status" value="1"/>
</dbReference>
<dbReference type="PANTHER" id="PTHR42933:SF4">
    <property type="entry name" value="TYPE I RESTRICTION ENZYME ECOKI METHYLASE SUBUNIT"/>
    <property type="match status" value="1"/>
</dbReference>
<feature type="domain" description="DNA methylase adenine-specific" evidence="8">
    <location>
        <begin position="120"/>
        <end position="409"/>
    </location>
</feature>
<dbReference type="GO" id="GO:0009307">
    <property type="term" value="P:DNA restriction-modification system"/>
    <property type="evidence" value="ECO:0007669"/>
    <property type="project" value="UniProtKB-KW"/>
</dbReference>
<reference evidence="9 10" key="1">
    <citation type="submission" date="2016-09" db="EMBL/GenBank/DDBJ databases">
        <title>Alteromonas lipolytica, a new species isolated from sea water.</title>
        <authorList>
            <person name="Wu Y.-H."/>
            <person name="Cheng H."/>
            <person name="Xu X.-W."/>
        </authorList>
    </citation>
    <scope>NUCLEOTIDE SEQUENCE [LARGE SCALE GENOMIC DNA]</scope>
    <source>
        <strain evidence="9 10">JW12</strain>
    </source>
</reference>
<evidence type="ECO:0000256" key="1">
    <source>
        <dbReference type="ARBA" id="ARBA00006594"/>
    </source>
</evidence>
<dbReference type="InterPro" id="IPR029063">
    <property type="entry name" value="SAM-dependent_MTases_sf"/>
</dbReference>
<dbReference type="Gene3D" id="3.40.50.150">
    <property type="entry name" value="Vaccinia Virus protein VP39"/>
    <property type="match status" value="1"/>
</dbReference>
<evidence type="ECO:0000256" key="7">
    <source>
        <dbReference type="ARBA" id="ARBA00047942"/>
    </source>
</evidence>
<dbReference type="PROSITE" id="PS00092">
    <property type="entry name" value="N6_MTASE"/>
    <property type="match status" value="1"/>
</dbReference>
<dbReference type="AlphaFoldDB" id="A0A1E8FDA5"/>
<evidence type="ECO:0000256" key="3">
    <source>
        <dbReference type="ARBA" id="ARBA00022603"/>
    </source>
</evidence>
<dbReference type="InterPro" id="IPR002052">
    <property type="entry name" value="DNA_methylase_N6_adenine_CS"/>
</dbReference>
<dbReference type="Proteomes" id="UP000176037">
    <property type="component" value="Unassembled WGS sequence"/>
</dbReference>
<proteinExistence type="inferred from homology"/>
<evidence type="ECO:0000259" key="8">
    <source>
        <dbReference type="Pfam" id="PF02384"/>
    </source>
</evidence>
<accession>A0A1E8FDA5</accession>
<dbReference type="Gene3D" id="1.20.1260.30">
    <property type="match status" value="1"/>
</dbReference>
<evidence type="ECO:0000256" key="6">
    <source>
        <dbReference type="ARBA" id="ARBA00022747"/>
    </source>
</evidence>
<dbReference type="PRINTS" id="PR00507">
    <property type="entry name" value="N12N6MTFRASE"/>
</dbReference>
<dbReference type="EC" id="2.1.1.72" evidence="2"/>
<dbReference type="InterPro" id="IPR038333">
    <property type="entry name" value="T1MK-like_N_sf"/>
</dbReference>
<dbReference type="EMBL" id="MJIC01000014">
    <property type="protein sequence ID" value="OFI33910.1"/>
    <property type="molecule type" value="Genomic_DNA"/>
</dbReference>
<gene>
    <name evidence="9" type="ORF">BFC17_20310</name>
</gene>
<keyword evidence="3 9" id="KW-0489">Methyltransferase</keyword>
<dbReference type="OrthoDB" id="9784823at2"/>
<keyword evidence="4 9" id="KW-0808">Transferase</keyword>
<dbReference type="Pfam" id="PF02384">
    <property type="entry name" value="N6_Mtase"/>
    <property type="match status" value="1"/>
</dbReference>
<comment type="similarity">
    <text evidence="1">Belongs to the N(4)/N(6)-methyltransferase family.</text>
</comment>
<evidence type="ECO:0000256" key="2">
    <source>
        <dbReference type="ARBA" id="ARBA00011900"/>
    </source>
</evidence>
<dbReference type="GO" id="GO:0009007">
    <property type="term" value="F:site-specific DNA-methyltransferase (adenine-specific) activity"/>
    <property type="evidence" value="ECO:0007669"/>
    <property type="project" value="UniProtKB-EC"/>
</dbReference>